<evidence type="ECO:0000256" key="1">
    <source>
        <dbReference type="ARBA" id="ARBA00022723"/>
    </source>
</evidence>
<feature type="compositionally biased region" description="Low complexity" evidence="3">
    <location>
        <begin position="593"/>
        <end position="607"/>
    </location>
</feature>
<gene>
    <name evidence="5" type="ORF">QYE76_054335</name>
</gene>
<feature type="compositionally biased region" description="Low complexity" evidence="3">
    <location>
        <begin position="28"/>
        <end position="37"/>
    </location>
</feature>
<dbReference type="Pfam" id="PF07727">
    <property type="entry name" value="RVT_2"/>
    <property type="match status" value="2"/>
</dbReference>
<feature type="region of interest" description="Disordered" evidence="3">
    <location>
        <begin position="160"/>
        <end position="226"/>
    </location>
</feature>
<dbReference type="SUPFAM" id="SSF56672">
    <property type="entry name" value="DNA/RNA polymerases"/>
    <property type="match status" value="1"/>
</dbReference>
<keyword evidence="2" id="KW-0378">Hydrolase</keyword>
<dbReference type="InterPro" id="IPR001584">
    <property type="entry name" value="Integrase_cat-core"/>
</dbReference>
<dbReference type="SUPFAM" id="SSF53098">
    <property type="entry name" value="Ribonuclease H-like"/>
    <property type="match status" value="1"/>
</dbReference>
<feature type="region of interest" description="Disordered" evidence="3">
    <location>
        <begin position="1"/>
        <end position="37"/>
    </location>
</feature>
<dbReference type="Proteomes" id="UP001231189">
    <property type="component" value="Unassembled WGS sequence"/>
</dbReference>
<organism evidence="5 6">
    <name type="scientific">Lolium multiflorum</name>
    <name type="common">Italian ryegrass</name>
    <name type="synonym">Lolium perenne subsp. multiflorum</name>
    <dbReference type="NCBI Taxonomy" id="4521"/>
    <lineage>
        <taxon>Eukaryota</taxon>
        <taxon>Viridiplantae</taxon>
        <taxon>Streptophyta</taxon>
        <taxon>Embryophyta</taxon>
        <taxon>Tracheophyta</taxon>
        <taxon>Spermatophyta</taxon>
        <taxon>Magnoliopsida</taxon>
        <taxon>Liliopsida</taxon>
        <taxon>Poales</taxon>
        <taxon>Poaceae</taxon>
        <taxon>BOP clade</taxon>
        <taxon>Pooideae</taxon>
        <taxon>Poodae</taxon>
        <taxon>Poeae</taxon>
        <taxon>Poeae Chloroplast Group 2 (Poeae type)</taxon>
        <taxon>Loliodinae</taxon>
        <taxon>Loliinae</taxon>
        <taxon>Lolium</taxon>
    </lineage>
</organism>
<dbReference type="InterPro" id="IPR012337">
    <property type="entry name" value="RNaseH-like_sf"/>
</dbReference>
<feature type="compositionally biased region" description="Basic residues" evidence="3">
    <location>
        <begin position="612"/>
        <end position="623"/>
    </location>
</feature>
<evidence type="ECO:0000313" key="6">
    <source>
        <dbReference type="Proteomes" id="UP001231189"/>
    </source>
</evidence>
<feature type="compositionally biased region" description="Low complexity" evidence="3">
    <location>
        <begin position="662"/>
        <end position="686"/>
    </location>
</feature>
<dbReference type="EMBL" id="JAUUTY010000003">
    <property type="protein sequence ID" value="KAK1666176.1"/>
    <property type="molecule type" value="Genomic_DNA"/>
</dbReference>
<sequence>MERFDSSGSGSPPAPAAATPSPAPPSPSSATSPSPSACRELSTTAANFFPWKTYFGLLFREYDLLDHVDGTIDLLAMPHDPEWLAIDATIIRWFYQTVSNDIFRTVVRDGDSPHDHALHTVGGSRRGSRNAAQPHAPQNAHLRAGVAYPAPEERRLKHLRARAAHTASPPASPAAPDSRAPRPRARPLGPPPGSRRRHATRSDRRGPVDPVTSRPTGPWIARGAPAGDPWTGQPALAVTAVAVVAVAVATVVAPVAPMPPHPRLVPRTPPPAMGAGHNPWTGSFMPTHARAAPYPGIMGRVRPPTRRSRRPSCPGLRRPSGRDPVGSRAPDRPPSAGRMVAVATGSWTRRLRAYGRASRDVWTSPVPSNSGYNYYLVILDDYSHFVWTFPLRRKSDVAATLTAFFAFVSTQFGRPIHALQTDNGKEFDNITIRSLLATHGAIFRLTCPYTSSQNGRAERMLRTLNGCVRTLHSMPPCPRDSAGCLAMATLLVNIRPCRVRWFYTPHHLLYGAPPTYDDLRIFGCRCYPNTAATAAHKLAPRSLPCVFLGYRQHQGLPLLRPGTHGDSSDDAPAPAGPLRPRAADRPRWPSKTPSPASSRLRRAAATPAAPPRPRRPLLRRPRRPGAPVARRGPWPLACSHARHVARARPLGCATLPFAATTPRRARPPARAAPLQRRPRPLAAAPLTLPPSPALHRPAARAQGRPRALLVATRAPPARTAGHAHIAHAAAPFTGTVKRGPRRLAADLLRQCPPRLVLPCATRIGAAMREGMTRCAQSDRELVPAPSRQRHLRQMGLQAQARSDGTQRYKARWVVLRLSARVDFTDTFARLSNRARSAQLHLAASRAWPVHQMDVSNAFLHGHLQEQVYCQQPIGFVDTEAPLGFRSTRSDASLFVYRTGHDMAYLLLYVDDIILTASTAGLLRQLTDRLRAEFALKDLGPLHYFLGIEVVRRADGFFLHQRKYAHELLERAGMLNCNPTPVDTKAKLSASDGSLASDAPFYRSIVGALQYLTPTRPELQTPCSRCACICMLLGMLIGPR</sequence>
<dbReference type="AlphaFoldDB" id="A0AAD8WL97"/>
<keyword evidence="1" id="KW-0479">Metal-binding</keyword>
<name>A0AAD8WL97_LOLMU</name>
<dbReference type="GO" id="GO:0003676">
    <property type="term" value="F:nucleic acid binding"/>
    <property type="evidence" value="ECO:0007669"/>
    <property type="project" value="InterPro"/>
</dbReference>
<proteinExistence type="predicted"/>
<dbReference type="InterPro" id="IPR036397">
    <property type="entry name" value="RNaseH_sf"/>
</dbReference>
<keyword evidence="6" id="KW-1185">Reference proteome</keyword>
<dbReference type="PANTHER" id="PTHR42648">
    <property type="entry name" value="TRANSPOSASE, PUTATIVE-RELATED"/>
    <property type="match status" value="1"/>
</dbReference>
<dbReference type="GO" id="GO:0046872">
    <property type="term" value="F:metal ion binding"/>
    <property type="evidence" value="ECO:0007669"/>
    <property type="project" value="UniProtKB-KW"/>
</dbReference>
<accession>A0AAD8WL97</accession>
<feature type="region of interest" description="Disordered" evidence="3">
    <location>
        <begin position="291"/>
        <end position="338"/>
    </location>
</feature>
<dbReference type="InterPro" id="IPR039537">
    <property type="entry name" value="Retrotran_Ty1/copia-like"/>
</dbReference>
<evidence type="ECO:0000256" key="2">
    <source>
        <dbReference type="ARBA" id="ARBA00022801"/>
    </source>
</evidence>
<dbReference type="PANTHER" id="PTHR42648:SF26">
    <property type="entry name" value="INTEGRASE CATALYTIC DOMAIN-CONTAINING PROTEIN"/>
    <property type="match status" value="1"/>
</dbReference>
<feature type="compositionally biased region" description="Basic and acidic residues" evidence="3">
    <location>
        <begin position="109"/>
        <end position="118"/>
    </location>
</feature>
<feature type="domain" description="Integrase catalytic" evidence="4">
    <location>
        <begin position="329"/>
        <end position="513"/>
    </location>
</feature>
<feature type="region of interest" description="Disordered" evidence="3">
    <location>
        <begin position="109"/>
        <end position="144"/>
    </location>
</feature>
<reference evidence="5" key="1">
    <citation type="submission" date="2023-07" db="EMBL/GenBank/DDBJ databases">
        <title>A chromosome-level genome assembly of Lolium multiflorum.</title>
        <authorList>
            <person name="Chen Y."/>
            <person name="Copetti D."/>
            <person name="Kolliker R."/>
            <person name="Studer B."/>
        </authorList>
    </citation>
    <scope>NUCLEOTIDE SEQUENCE</scope>
    <source>
        <strain evidence="5">02402/16</strain>
        <tissue evidence="5">Leaf</tissue>
    </source>
</reference>
<feature type="compositionally biased region" description="Low complexity" evidence="3">
    <location>
        <begin position="570"/>
        <end position="580"/>
    </location>
</feature>
<evidence type="ECO:0000259" key="4">
    <source>
        <dbReference type="PROSITE" id="PS50994"/>
    </source>
</evidence>
<dbReference type="InterPro" id="IPR013103">
    <property type="entry name" value="RVT_2"/>
</dbReference>
<dbReference type="GO" id="GO:0015074">
    <property type="term" value="P:DNA integration"/>
    <property type="evidence" value="ECO:0007669"/>
    <property type="project" value="InterPro"/>
</dbReference>
<dbReference type="InterPro" id="IPR043502">
    <property type="entry name" value="DNA/RNA_pol_sf"/>
</dbReference>
<feature type="region of interest" description="Disordered" evidence="3">
    <location>
        <begin position="662"/>
        <end position="700"/>
    </location>
</feature>
<feature type="compositionally biased region" description="Low complexity" evidence="3">
    <location>
        <begin position="1"/>
        <end position="20"/>
    </location>
</feature>
<feature type="region of interest" description="Disordered" evidence="3">
    <location>
        <begin position="558"/>
        <end position="633"/>
    </location>
</feature>
<dbReference type="Gene3D" id="3.30.420.10">
    <property type="entry name" value="Ribonuclease H-like superfamily/Ribonuclease H"/>
    <property type="match status" value="1"/>
</dbReference>
<comment type="caution">
    <text evidence="5">The sequence shown here is derived from an EMBL/GenBank/DDBJ whole genome shotgun (WGS) entry which is preliminary data.</text>
</comment>
<dbReference type="PROSITE" id="PS50994">
    <property type="entry name" value="INTEGRASE"/>
    <property type="match status" value="1"/>
</dbReference>
<dbReference type="Pfam" id="PF00665">
    <property type="entry name" value="rve"/>
    <property type="match status" value="1"/>
</dbReference>
<protein>
    <recommendedName>
        <fullName evidence="4">Integrase catalytic domain-containing protein</fullName>
    </recommendedName>
</protein>
<evidence type="ECO:0000256" key="3">
    <source>
        <dbReference type="SAM" id="MobiDB-lite"/>
    </source>
</evidence>
<dbReference type="GO" id="GO:0016787">
    <property type="term" value="F:hydrolase activity"/>
    <property type="evidence" value="ECO:0007669"/>
    <property type="project" value="UniProtKB-KW"/>
</dbReference>
<feature type="compositionally biased region" description="Low complexity" evidence="3">
    <location>
        <begin position="164"/>
        <end position="178"/>
    </location>
</feature>
<evidence type="ECO:0000313" key="5">
    <source>
        <dbReference type="EMBL" id="KAK1666176.1"/>
    </source>
</evidence>